<reference evidence="1 2" key="1">
    <citation type="submission" date="2016-10" db="EMBL/GenBank/DDBJ databases">
        <authorList>
            <person name="de Groot N.N."/>
        </authorList>
    </citation>
    <scope>NUCLEOTIDE SEQUENCE [LARGE SCALE GENOMIC DNA]</scope>
    <source>
        <strain evidence="1">MBHS1</strain>
    </source>
</reference>
<evidence type="ECO:0000313" key="2">
    <source>
        <dbReference type="Proteomes" id="UP000236724"/>
    </source>
</evidence>
<organism evidence="1 2">
    <name type="scientific">Candidatus Venteria ishoeyi</name>
    <dbReference type="NCBI Taxonomy" id="1899563"/>
    <lineage>
        <taxon>Bacteria</taxon>
        <taxon>Pseudomonadati</taxon>
        <taxon>Pseudomonadota</taxon>
        <taxon>Gammaproteobacteria</taxon>
        <taxon>Thiotrichales</taxon>
        <taxon>Thiotrichaceae</taxon>
        <taxon>Venteria</taxon>
    </lineage>
</organism>
<proteinExistence type="predicted"/>
<dbReference type="EMBL" id="FMSV02000344">
    <property type="protein sequence ID" value="SEH05538.1"/>
    <property type="molecule type" value="Genomic_DNA"/>
</dbReference>
<name>A0A1H6F5T9_9GAMM</name>
<protein>
    <submittedName>
        <fullName evidence="1">Uncharacterized protein</fullName>
    </submittedName>
</protein>
<gene>
    <name evidence="1" type="ORF">MBHS_01392</name>
</gene>
<keyword evidence="2" id="KW-1185">Reference proteome</keyword>
<dbReference type="AlphaFoldDB" id="A0A1H6F5T9"/>
<dbReference type="OrthoDB" id="564699at2"/>
<dbReference type="Proteomes" id="UP000236724">
    <property type="component" value="Unassembled WGS sequence"/>
</dbReference>
<evidence type="ECO:0000313" key="1">
    <source>
        <dbReference type="EMBL" id="SEH05538.1"/>
    </source>
</evidence>
<accession>A0A1H6F5T9</accession>
<dbReference type="Gene3D" id="6.10.140.2190">
    <property type="match status" value="1"/>
</dbReference>
<sequence length="169" mass="17788">MIPLDGQVLTFDSTNGWQSETPASGVTDHALLSNIGTNTHAQIDTHVADDTKHRLINDSGTTITELFSASKIIADLALKQSALTFDAVPTDTSVNPVESNGIFDALAAKQTALVFDAVPTDTSTNPVESNGVFDALALKAIDTDVVHTTGNETAAGEKLFPISFMLMQA</sequence>